<reference evidence="1 2" key="1">
    <citation type="journal article" date="2011" name="Science">
        <title>The Selaginella genome identifies genetic changes associated with the evolution of vascular plants.</title>
        <authorList>
            <person name="Banks J.A."/>
            <person name="Nishiyama T."/>
            <person name="Hasebe M."/>
            <person name="Bowman J.L."/>
            <person name="Gribskov M."/>
            <person name="dePamphilis C."/>
            <person name="Albert V.A."/>
            <person name="Aono N."/>
            <person name="Aoyama T."/>
            <person name="Ambrose B.A."/>
            <person name="Ashton N.W."/>
            <person name="Axtell M.J."/>
            <person name="Barker E."/>
            <person name="Barker M.S."/>
            <person name="Bennetzen J.L."/>
            <person name="Bonawitz N.D."/>
            <person name="Chapple C."/>
            <person name="Cheng C."/>
            <person name="Correa L.G."/>
            <person name="Dacre M."/>
            <person name="DeBarry J."/>
            <person name="Dreyer I."/>
            <person name="Elias M."/>
            <person name="Engstrom E.M."/>
            <person name="Estelle M."/>
            <person name="Feng L."/>
            <person name="Finet C."/>
            <person name="Floyd S.K."/>
            <person name="Frommer W.B."/>
            <person name="Fujita T."/>
            <person name="Gramzow L."/>
            <person name="Gutensohn M."/>
            <person name="Harholt J."/>
            <person name="Hattori M."/>
            <person name="Heyl A."/>
            <person name="Hirai T."/>
            <person name="Hiwatashi Y."/>
            <person name="Ishikawa M."/>
            <person name="Iwata M."/>
            <person name="Karol K.G."/>
            <person name="Koehler B."/>
            <person name="Kolukisaoglu U."/>
            <person name="Kubo M."/>
            <person name="Kurata T."/>
            <person name="Lalonde S."/>
            <person name="Li K."/>
            <person name="Li Y."/>
            <person name="Litt A."/>
            <person name="Lyons E."/>
            <person name="Manning G."/>
            <person name="Maruyama T."/>
            <person name="Michael T.P."/>
            <person name="Mikami K."/>
            <person name="Miyazaki S."/>
            <person name="Morinaga S."/>
            <person name="Murata T."/>
            <person name="Mueller-Roeber B."/>
            <person name="Nelson D.R."/>
            <person name="Obara M."/>
            <person name="Oguri Y."/>
            <person name="Olmstead R.G."/>
            <person name="Onodera N."/>
            <person name="Petersen B.L."/>
            <person name="Pils B."/>
            <person name="Prigge M."/>
            <person name="Rensing S.A."/>
            <person name="Riano-Pachon D.M."/>
            <person name="Roberts A.W."/>
            <person name="Sato Y."/>
            <person name="Scheller H.V."/>
            <person name="Schulz B."/>
            <person name="Schulz C."/>
            <person name="Shakirov E.V."/>
            <person name="Shibagaki N."/>
            <person name="Shinohara N."/>
            <person name="Shippen D.E."/>
            <person name="Soerensen I."/>
            <person name="Sotooka R."/>
            <person name="Sugimoto N."/>
            <person name="Sugita M."/>
            <person name="Sumikawa N."/>
            <person name="Tanurdzic M."/>
            <person name="Theissen G."/>
            <person name="Ulvskov P."/>
            <person name="Wakazuki S."/>
            <person name="Weng J.K."/>
            <person name="Willats W.W."/>
            <person name="Wipf D."/>
            <person name="Wolf P.G."/>
            <person name="Yang L."/>
            <person name="Zimmer A.D."/>
            <person name="Zhu Q."/>
            <person name="Mitros T."/>
            <person name="Hellsten U."/>
            <person name="Loque D."/>
            <person name="Otillar R."/>
            <person name="Salamov A."/>
            <person name="Schmutz J."/>
            <person name="Shapiro H."/>
            <person name="Lindquist E."/>
            <person name="Lucas S."/>
            <person name="Rokhsar D."/>
            <person name="Grigoriev I.V."/>
        </authorList>
    </citation>
    <scope>NUCLEOTIDE SEQUENCE [LARGE SCALE GENOMIC DNA]</scope>
</reference>
<dbReference type="Gramene" id="EFJ12199">
    <property type="protein sequence ID" value="EFJ12199"/>
    <property type="gene ID" value="SELMODRAFT_425552"/>
</dbReference>
<dbReference type="STRING" id="88036.D8STH0"/>
<sequence>MNAKCKGGLGTLTASAKHIQKELTEIITNPPENCPRGDNLHKWVSTIVSPSGSSYQGGIYFLDMQLSIEDSQAPPLWPGDSRVPYVLYPSQGEKVGAQQIKLPGQLHSLLVVLQCSLRLLVPYKL</sequence>
<dbReference type="KEGG" id="smo:SELMODRAFT_425552"/>
<dbReference type="Proteomes" id="UP000001514">
    <property type="component" value="Unassembled WGS sequence"/>
</dbReference>
<dbReference type="InterPro" id="IPR016135">
    <property type="entry name" value="UBQ-conjugating_enzyme/RWD"/>
</dbReference>
<evidence type="ECO:0000313" key="1">
    <source>
        <dbReference type="EMBL" id="EFJ12199.1"/>
    </source>
</evidence>
<dbReference type="SUPFAM" id="SSF54495">
    <property type="entry name" value="UBC-like"/>
    <property type="match status" value="1"/>
</dbReference>
<dbReference type="eggNOG" id="KOG0417">
    <property type="taxonomic scope" value="Eukaryota"/>
</dbReference>
<dbReference type="EMBL" id="GL377640">
    <property type="protein sequence ID" value="EFJ12199.1"/>
    <property type="molecule type" value="Genomic_DNA"/>
</dbReference>
<protein>
    <submittedName>
        <fullName evidence="1">Uncharacterized protein</fullName>
    </submittedName>
</protein>
<proteinExistence type="predicted"/>
<dbReference type="Gene3D" id="3.10.110.10">
    <property type="entry name" value="Ubiquitin Conjugating Enzyme"/>
    <property type="match status" value="1"/>
</dbReference>
<organism evidence="2">
    <name type="scientific">Selaginella moellendorffii</name>
    <name type="common">Spikemoss</name>
    <dbReference type="NCBI Taxonomy" id="88036"/>
    <lineage>
        <taxon>Eukaryota</taxon>
        <taxon>Viridiplantae</taxon>
        <taxon>Streptophyta</taxon>
        <taxon>Embryophyta</taxon>
        <taxon>Tracheophyta</taxon>
        <taxon>Lycopodiopsida</taxon>
        <taxon>Selaginellales</taxon>
        <taxon>Selaginellaceae</taxon>
        <taxon>Selaginella</taxon>
    </lineage>
</organism>
<dbReference type="AlphaFoldDB" id="D8STH0"/>
<keyword evidence="2" id="KW-1185">Reference proteome</keyword>
<accession>D8STH0</accession>
<gene>
    <name evidence="1" type="ORF">SELMODRAFT_425552</name>
</gene>
<dbReference type="HOGENOM" id="CLU_1996563_0_0_1"/>
<dbReference type="InParanoid" id="D8STH0"/>
<name>D8STH0_SELML</name>
<evidence type="ECO:0000313" key="2">
    <source>
        <dbReference type="Proteomes" id="UP000001514"/>
    </source>
</evidence>